<comment type="caution">
    <text evidence="1">The sequence shown here is derived from an EMBL/GenBank/DDBJ whole genome shotgun (WGS) entry which is preliminary data.</text>
</comment>
<protein>
    <recommendedName>
        <fullName evidence="3">GIY-YIG domain-containing protein</fullName>
    </recommendedName>
</protein>
<accession>A0AAD9LAE0</accession>
<dbReference type="AlphaFoldDB" id="A0AAD9LAE0"/>
<organism evidence="1 2">
    <name type="scientific">Phytophthora citrophthora</name>
    <dbReference type="NCBI Taxonomy" id="4793"/>
    <lineage>
        <taxon>Eukaryota</taxon>
        <taxon>Sar</taxon>
        <taxon>Stramenopiles</taxon>
        <taxon>Oomycota</taxon>
        <taxon>Peronosporomycetes</taxon>
        <taxon>Peronosporales</taxon>
        <taxon>Peronosporaceae</taxon>
        <taxon>Phytophthora</taxon>
    </lineage>
</organism>
<name>A0AAD9LAE0_9STRA</name>
<keyword evidence="2" id="KW-1185">Reference proteome</keyword>
<gene>
    <name evidence="1" type="ORF">P3T76_015356</name>
</gene>
<reference evidence="1" key="1">
    <citation type="submission" date="2023-08" db="EMBL/GenBank/DDBJ databases">
        <title>Reference Genome Resource for the Citrus Pathogen Phytophthora citrophthora.</title>
        <authorList>
            <person name="Moller H."/>
            <person name="Coetzee B."/>
            <person name="Rose L.J."/>
            <person name="Van Niekerk J.M."/>
        </authorList>
    </citation>
    <scope>NUCLEOTIDE SEQUENCE</scope>
    <source>
        <strain evidence="1">STE-U-9442</strain>
    </source>
</reference>
<sequence length="236" mass="26300">MPFVDDSNLYYHDGVPFVSWSALQSKLDKPRGLEQFASHFGGEGLVVTSGSGELKKLCTYGEVQRTYLRFADVLKHRRLIVAVDNLLRDWMVGPLFEGITSNPKRSYAVYPGPYISGIIYEEPKEGSAGIYLLHCGSTYSFNNEDGPYFILKVGQSQDILRRLGEHRASSSSVNRGAVKFLFGAELKDYDRVDAESELKTKLTALGLSRPVCSGGKLYVETFVFHKASLPLIHHVV</sequence>
<evidence type="ECO:0000313" key="2">
    <source>
        <dbReference type="Proteomes" id="UP001259832"/>
    </source>
</evidence>
<evidence type="ECO:0008006" key="3">
    <source>
        <dbReference type="Google" id="ProtNLM"/>
    </source>
</evidence>
<dbReference type="Proteomes" id="UP001259832">
    <property type="component" value="Unassembled WGS sequence"/>
</dbReference>
<dbReference type="EMBL" id="JASMQC010000051">
    <property type="protein sequence ID" value="KAK1929228.1"/>
    <property type="molecule type" value="Genomic_DNA"/>
</dbReference>
<proteinExistence type="predicted"/>
<evidence type="ECO:0000313" key="1">
    <source>
        <dbReference type="EMBL" id="KAK1929228.1"/>
    </source>
</evidence>